<reference evidence="8" key="2">
    <citation type="submission" date="2023-02" db="EMBL/GenBank/DDBJ databases">
        <authorList>
            <person name="Swenson N.G."/>
            <person name="Wegrzyn J.L."/>
            <person name="Mcevoy S.L."/>
        </authorList>
    </citation>
    <scope>NUCLEOTIDE SEQUENCE</scope>
    <source>
        <strain evidence="8">91603</strain>
        <tissue evidence="8">Leaf</tissue>
    </source>
</reference>
<accession>A0AAD5I7W5</accession>
<dbReference type="GO" id="GO:0008270">
    <property type="term" value="F:zinc ion binding"/>
    <property type="evidence" value="ECO:0007669"/>
    <property type="project" value="UniProtKB-KW"/>
</dbReference>
<evidence type="ECO:0000256" key="5">
    <source>
        <dbReference type="ARBA" id="ARBA00023242"/>
    </source>
</evidence>
<feature type="compositionally biased region" description="Polar residues" evidence="6">
    <location>
        <begin position="1"/>
        <end position="10"/>
    </location>
</feature>
<keyword evidence="4" id="KW-0862">Zinc</keyword>
<comment type="subcellular location">
    <subcellularLocation>
        <location evidence="1">Nucleus</location>
    </subcellularLocation>
</comment>
<evidence type="ECO:0000313" key="8">
    <source>
        <dbReference type="EMBL" id="KAI9154601.1"/>
    </source>
</evidence>
<keyword evidence="9" id="KW-1185">Reference proteome</keyword>
<protein>
    <recommendedName>
        <fullName evidence="7">HAT C-terminal dimerisation domain-containing protein</fullName>
    </recommendedName>
</protein>
<evidence type="ECO:0000256" key="3">
    <source>
        <dbReference type="ARBA" id="ARBA00022771"/>
    </source>
</evidence>
<evidence type="ECO:0000256" key="6">
    <source>
        <dbReference type="SAM" id="MobiDB-lite"/>
    </source>
</evidence>
<evidence type="ECO:0000313" key="9">
    <source>
        <dbReference type="Proteomes" id="UP001064489"/>
    </source>
</evidence>
<dbReference type="AlphaFoldDB" id="A0AAD5I7W5"/>
<feature type="domain" description="HAT C-terminal dimerisation" evidence="7">
    <location>
        <begin position="213"/>
        <end position="294"/>
    </location>
</feature>
<evidence type="ECO:0000256" key="4">
    <source>
        <dbReference type="ARBA" id="ARBA00022833"/>
    </source>
</evidence>
<gene>
    <name evidence="8" type="ORF">LWI28_028654</name>
</gene>
<keyword evidence="3" id="KW-0863">Zinc-finger</keyword>
<dbReference type="GO" id="GO:0005634">
    <property type="term" value="C:nucleus"/>
    <property type="evidence" value="ECO:0007669"/>
    <property type="project" value="UniProtKB-SubCell"/>
</dbReference>
<dbReference type="InterPro" id="IPR012337">
    <property type="entry name" value="RNaseH-like_sf"/>
</dbReference>
<evidence type="ECO:0000256" key="1">
    <source>
        <dbReference type="ARBA" id="ARBA00004123"/>
    </source>
</evidence>
<keyword evidence="2" id="KW-0479">Metal-binding</keyword>
<proteinExistence type="predicted"/>
<feature type="region of interest" description="Disordered" evidence="6">
    <location>
        <begin position="41"/>
        <end position="88"/>
    </location>
</feature>
<feature type="region of interest" description="Disordered" evidence="6">
    <location>
        <begin position="1"/>
        <end position="24"/>
    </location>
</feature>
<dbReference type="EMBL" id="JAJSOW010000108">
    <property type="protein sequence ID" value="KAI9154601.1"/>
    <property type="molecule type" value="Genomic_DNA"/>
</dbReference>
<feature type="compositionally biased region" description="Low complexity" evidence="6">
    <location>
        <begin position="67"/>
        <end position="77"/>
    </location>
</feature>
<sequence>MASGGNSSRNLNKENGPMHNLLEHVGGDVNYDRSYHEFLQDQFGSDHPSSPNPPLIIPEFDGLNHDPNTPNTNENLSNPPPPSNDFFAGEGEEKQMKSILFRVHMKKTELDGGFFHIQCNYCSKSYKTAKSFGYGTYWAHIKRSHPSEFEKSNNQAQIARMYGPSLNLPVSQPPPTSGGTSTSAKFQLKGLGDRLFSQRAKKLRTSSSSYVSELDRYLEDTHEFLEEKFSLQVWWKTHQQDYLILAIIAKQILGTPVSTVAVEQEFSAGGNILEPRRSVMSPQSLEMQACVDDWTKAEYRQQELQPEIVNDFFEDDQTTGTEGSD</sequence>
<dbReference type="GO" id="GO:0046983">
    <property type="term" value="F:protein dimerization activity"/>
    <property type="evidence" value="ECO:0007669"/>
    <property type="project" value="InterPro"/>
</dbReference>
<dbReference type="Pfam" id="PF05699">
    <property type="entry name" value="Dimer_Tnp_hAT"/>
    <property type="match status" value="1"/>
</dbReference>
<dbReference type="SUPFAM" id="SSF53098">
    <property type="entry name" value="Ribonuclease H-like"/>
    <property type="match status" value="1"/>
</dbReference>
<dbReference type="PANTHER" id="PTHR46481:SF10">
    <property type="entry name" value="ZINC FINGER BED DOMAIN-CONTAINING PROTEIN 39"/>
    <property type="match status" value="1"/>
</dbReference>
<dbReference type="Proteomes" id="UP001064489">
    <property type="component" value="Chromosome 11"/>
</dbReference>
<organism evidence="8 9">
    <name type="scientific">Acer negundo</name>
    <name type="common">Box elder</name>
    <dbReference type="NCBI Taxonomy" id="4023"/>
    <lineage>
        <taxon>Eukaryota</taxon>
        <taxon>Viridiplantae</taxon>
        <taxon>Streptophyta</taxon>
        <taxon>Embryophyta</taxon>
        <taxon>Tracheophyta</taxon>
        <taxon>Spermatophyta</taxon>
        <taxon>Magnoliopsida</taxon>
        <taxon>eudicotyledons</taxon>
        <taxon>Gunneridae</taxon>
        <taxon>Pentapetalae</taxon>
        <taxon>rosids</taxon>
        <taxon>malvids</taxon>
        <taxon>Sapindales</taxon>
        <taxon>Sapindaceae</taxon>
        <taxon>Hippocastanoideae</taxon>
        <taxon>Acereae</taxon>
        <taxon>Acer</taxon>
    </lineage>
</organism>
<evidence type="ECO:0000256" key="2">
    <source>
        <dbReference type="ARBA" id="ARBA00022723"/>
    </source>
</evidence>
<dbReference type="InterPro" id="IPR052035">
    <property type="entry name" value="ZnF_BED_domain_contain"/>
</dbReference>
<name>A0AAD5I7W5_ACENE</name>
<evidence type="ECO:0000259" key="7">
    <source>
        <dbReference type="Pfam" id="PF05699"/>
    </source>
</evidence>
<keyword evidence="5" id="KW-0539">Nucleus</keyword>
<comment type="caution">
    <text evidence="8">The sequence shown here is derived from an EMBL/GenBank/DDBJ whole genome shotgun (WGS) entry which is preliminary data.</text>
</comment>
<dbReference type="PANTHER" id="PTHR46481">
    <property type="entry name" value="ZINC FINGER BED DOMAIN-CONTAINING PROTEIN 4"/>
    <property type="match status" value="1"/>
</dbReference>
<reference evidence="8" key="1">
    <citation type="journal article" date="2022" name="Plant J.">
        <title>Strategies of tolerance reflected in two North American maple genomes.</title>
        <authorList>
            <person name="McEvoy S.L."/>
            <person name="Sezen U.U."/>
            <person name="Trouern-Trend A."/>
            <person name="McMahon S.M."/>
            <person name="Schaberg P.G."/>
            <person name="Yang J."/>
            <person name="Wegrzyn J.L."/>
            <person name="Swenson N.G."/>
        </authorList>
    </citation>
    <scope>NUCLEOTIDE SEQUENCE</scope>
    <source>
        <strain evidence="8">91603</strain>
    </source>
</reference>
<dbReference type="InterPro" id="IPR008906">
    <property type="entry name" value="HATC_C_dom"/>
</dbReference>